<feature type="domain" description="HTH arsR-type" evidence="4">
    <location>
        <begin position="1"/>
        <end position="95"/>
    </location>
</feature>
<dbReference type="InterPro" id="IPR001845">
    <property type="entry name" value="HTH_ArsR_DNA-bd_dom"/>
</dbReference>
<evidence type="ECO:0000256" key="3">
    <source>
        <dbReference type="ARBA" id="ARBA00023163"/>
    </source>
</evidence>
<dbReference type="CDD" id="cd00090">
    <property type="entry name" value="HTH_ARSR"/>
    <property type="match status" value="1"/>
</dbReference>
<name>A0A381SV27_9ZZZZ</name>
<dbReference type="InterPro" id="IPR051011">
    <property type="entry name" value="Metal_resp_trans_reg"/>
</dbReference>
<proteinExistence type="predicted"/>
<evidence type="ECO:0000256" key="2">
    <source>
        <dbReference type="ARBA" id="ARBA00023125"/>
    </source>
</evidence>
<dbReference type="PROSITE" id="PS50987">
    <property type="entry name" value="HTH_ARSR_2"/>
    <property type="match status" value="1"/>
</dbReference>
<dbReference type="PANTHER" id="PTHR43132:SF2">
    <property type="entry name" value="ARSENICAL RESISTANCE OPERON REPRESSOR ARSR-RELATED"/>
    <property type="match status" value="1"/>
</dbReference>
<evidence type="ECO:0000256" key="1">
    <source>
        <dbReference type="ARBA" id="ARBA00023015"/>
    </source>
</evidence>
<keyword evidence="1" id="KW-0805">Transcription regulation</keyword>
<keyword evidence="2" id="KW-0238">DNA-binding</keyword>
<sequence length="111" mass="12242">MEIETAAKILAELGNQVRLKVVRLLVKAGRNGVPVGRIQAELAIPASTLSHHLNHLKAVGLIRQQREQTTLLCVMHYELLEGVIAFLTNECCFGISAETAKTESTLFEFTQ</sequence>
<protein>
    <recommendedName>
        <fullName evidence="4">HTH arsR-type domain-containing protein</fullName>
    </recommendedName>
</protein>
<dbReference type="SMART" id="SM00418">
    <property type="entry name" value="HTH_ARSR"/>
    <property type="match status" value="1"/>
</dbReference>
<gene>
    <name evidence="5" type="ORF">METZ01_LOCUS60143</name>
</gene>
<dbReference type="InterPro" id="IPR036390">
    <property type="entry name" value="WH_DNA-bd_sf"/>
</dbReference>
<evidence type="ECO:0000259" key="4">
    <source>
        <dbReference type="PROSITE" id="PS50987"/>
    </source>
</evidence>
<dbReference type="Gene3D" id="1.10.10.10">
    <property type="entry name" value="Winged helix-like DNA-binding domain superfamily/Winged helix DNA-binding domain"/>
    <property type="match status" value="1"/>
</dbReference>
<dbReference type="Pfam" id="PF12840">
    <property type="entry name" value="HTH_20"/>
    <property type="match status" value="1"/>
</dbReference>
<dbReference type="SUPFAM" id="SSF46785">
    <property type="entry name" value="Winged helix' DNA-binding domain"/>
    <property type="match status" value="1"/>
</dbReference>
<dbReference type="GO" id="GO:0003700">
    <property type="term" value="F:DNA-binding transcription factor activity"/>
    <property type="evidence" value="ECO:0007669"/>
    <property type="project" value="InterPro"/>
</dbReference>
<keyword evidence="3" id="KW-0804">Transcription</keyword>
<dbReference type="InterPro" id="IPR036388">
    <property type="entry name" value="WH-like_DNA-bd_sf"/>
</dbReference>
<evidence type="ECO:0000313" key="5">
    <source>
        <dbReference type="EMBL" id="SVA07289.1"/>
    </source>
</evidence>
<dbReference type="InterPro" id="IPR011991">
    <property type="entry name" value="ArsR-like_HTH"/>
</dbReference>
<accession>A0A381SV27</accession>
<dbReference type="GO" id="GO:0003677">
    <property type="term" value="F:DNA binding"/>
    <property type="evidence" value="ECO:0007669"/>
    <property type="project" value="UniProtKB-KW"/>
</dbReference>
<dbReference type="AlphaFoldDB" id="A0A381SV27"/>
<reference evidence="5" key="1">
    <citation type="submission" date="2018-05" db="EMBL/GenBank/DDBJ databases">
        <authorList>
            <person name="Lanie J.A."/>
            <person name="Ng W.-L."/>
            <person name="Kazmierczak K.M."/>
            <person name="Andrzejewski T.M."/>
            <person name="Davidsen T.M."/>
            <person name="Wayne K.J."/>
            <person name="Tettelin H."/>
            <person name="Glass J.I."/>
            <person name="Rusch D."/>
            <person name="Podicherti R."/>
            <person name="Tsui H.-C.T."/>
            <person name="Winkler M.E."/>
        </authorList>
    </citation>
    <scope>NUCLEOTIDE SEQUENCE</scope>
</reference>
<dbReference type="PANTHER" id="PTHR43132">
    <property type="entry name" value="ARSENICAL RESISTANCE OPERON REPRESSOR ARSR-RELATED"/>
    <property type="match status" value="1"/>
</dbReference>
<organism evidence="5">
    <name type="scientific">marine metagenome</name>
    <dbReference type="NCBI Taxonomy" id="408172"/>
    <lineage>
        <taxon>unclassified sequences</taxon>
        <taxon>metagenomes</taxon>
        <taxon>ecological metagenomes</taxon>
    </lineage>
</organism>
<dbReference type="EMBL" id="UINC01003547">
    <property type="protein sequence ID" value="SVA07289.1"/>
    <property type="molecule type" value="Genomic_DNA"/>
</dbReference>